<dbReference type="RefSeq" id="WP_184663356.1">
    <property type="nucleotide sequence ID" value="NZ_JACHHB010000004.1"/>
</dbReference>
<comment type="catalytic activity">
    <reaction evidence="6">
        <text>4 isopentenyl diphosphate + (2E,6E)-farnesyl diphosphate = all-trans-heptaprenyl diphosphate + 4 diphosphate</text>
        <dbReference type="Rhea" id="RHEA:27794"/>
        <dbReference type="ChEBI" id="CHEBI:33019"/>
        <dbReference type="ChEBI" id="CHEBI:58206"/>
        <dbReference type="ChEBI" id="CHEBI:128769"/>
        <dbReference type="ChEBI" id="CHEBI:175763"/>
        <dbReference type="EC" id="2.5.1.30"/>
    </reaction>
</comment>
<keyword evidence="5" id="KW-0460">Magnesium</keyword>
<dbReference type="InterPro" id="IPR014119">
    <property type="entry name" value="GerC3_HepT"/>
</dbReference>
<dbReference type="AlphaFoldDB" id="A0A840QND2"/>
<evidence type="ECO:0000256" key="1">
    <source>
        <dbReference type="ARBA" id="ARBA00001946"/>
    </source>
</evidence>
<reference evidence="12 13" key="1">
    <citation type="submission" date="2020-08" db="EMBL/GenBank/DDBJ databases">
        <title>Genomic Encyclopedia of Type Strains, Phase IV (KMG-IV): sequencing the most valuable type-strain genomes for metagenomic binning, comparative biology and taxonomic classification.</title>
        <authorList>
            <person name="Goeker M."/>
        </authorList>
    </citation>
    <scope>NUCLEOTIDE SEQUENCE [LARGE SCALE GENOMIC DNA]</scope>
    <source>
        <strain evidence="12 13">DSM 24696</strain>
    </source>
</reference>
<comment type="subunit">
    <text evidence="8">Heterodimer of component I and II.</text>
</comment>
<evidence type="ECO:0000256" key="6">
    <source>
        <dbReference type="ARBA" id="ARBA00050780"/>
    </source>
</evidence>
<dbReference type="PANTHER" id="PTHR12001">
    <property type="entry name" value="GERANYLGERANYL PYROPHOSPHATE SYNTHASE"/>
    <property type="match status" value="1"/>
</dbReference>
<comment type="function">
    <text evidence="7">Supplies heptaprenyl diphosphate, the precursor for the side chain of the isoprenoid quinone menaquinone-7 (MQ-7).</text>
</comment>
<dbReference type="GO" id="GO:0000010">
    <property type="term" value="F:heptaprenyl diphosphate synthase activity"/>
    <property type="evidence" value="ECO:0007669"/>
    <property type="project" value="UniProtKB-EC"/>
</dbReference>
<accession>A0A840QND2</accession>
<keyword evidence="3 11" id="KW-0808">Transferase</keyword>
<dbReference type="PROSITE" id="PS00723">
    <property type="entry name" value="POLYPRENYL_SYNTHASE_1"/>
    <property type="match status" value="1"/>
</dbReference>
<evidence type="ECO:0000313" key="13">
    <source>
        <dbReference type="Proteomes" id="UP000551878"/>
    </source>
</evidence>
<comment type="cofactor">
    <cofactor evidence="1">
        <name>Mg(2+)</name>
        <dbReference type="ChEBI" id="CHEBI:18420"/>
    </cofactor>
</comment>
<protein>
    <recommendedName>
        <fullName evidence="10">Heptaprenyl diphosphate synthase component 2</fullName>
        <ecNumber evidence="9">2.5.1.30</ecNumber>
    </recommendedName>
</protein>
<evidence type="ECO:0000256" key="7">
    <source>
        <dbReference type="ARBA" id="ARBA00055604"/>
    </source>
</evidence>
<evidence type="ECO:0000256" key="3">
    <source>
        <dbReference type="ARBA" id="ARBA00022679"/>
    </source>
</evidence>
<dbReference type="InterPro" id="IPR033749">
    <property type="entry name" value="Polyprenyl_synt_CS"/>
</dbReference>
<evidence type="ECO:0000256" key="2">
    <source>
        <dbReference type="ARBA" id="ARBA00006706"/>
    </source>
</evidence>
<dbReference type="Proteomes" id="UP000551878">
    <property type="component" value="Unassembled WGS sequence"/>
</dbReference>
<dbReference type="EC" id="2.5.1.30" evidence="9"/>
<gene>
    <name evidence="12" type="ORF">HNQ41_001055</name>
</gene>
<evidence type="ECO:0000256" key="4">
    <source>
        <dbReference type="ARBA" id="ARBA00022723"/>
    </source>
</evidence>
<evidence type="ECO:0000256" key="9">
    <source>
        <dbReference type="ARBA" id="ARBA00066444"/>
    </source>
</evidence>
<dbReference type="SUPFAM" id="SSF48576">
    <property type="entry name" value="Terpenoid synthases"/>
    <property type="match status" value="1"/>
</dbReference>
<dbReference type="InterPro" id="IPR008949">
    <property type="entry name" value="Isoprenoid_synthase_dom_sf"/>
</dbReference>
<evidence type="ECO:0000256" key="11">
    <source>
        <dbReference type="RuleBase" id="RU004466"/>
    </source>
</evidence>
<dbReference type="SFLD" id="SFLDS00005">
    <property type="entry name" value="Isoprenoid_Synthase_Type_I"/>
    <property type="match status" value="1"/>
</dbReference>
<dbReference type="InterPro" id="IPR000092">
    <property type="entry name" value="Polyprenyl_synt"/>
</dbReference>
<comment type="caution">
    <text evidence="12">The sequence shown here is derived from an EMBL/GenBank/DDBJ whole genome shotgun (WGS) entry which is preliminary data.</text>
</comment>
<dbReference type="EMBL" id="JACHHB010000004">
    <property type="protein sequence ID" value="MBB5172892.1"/>
    <property type="molecule type" value="Genomic_DNA"/>
</dbReference>
<keyword evidence="13" id="KW-1185">Reference proteome</keyword>
<comment type="similarity">
    <text evidence="2 11">Belongs to the FPP/GGPP synthase family.</text>
</comment>
<organism evidence="12 13">
    <name type="scientific">Texcoconibacillus texcoconensis</name>
    <dbReference type="NCBI Taxonomy" id="1095777"/>
    <lineage>
        <taxon>Bacteria</taxon>
        <taxon>Bacillati</taxon>
        <taxon>Bacillota</taxon>
        <taxon>Bacilli</taxon>
        <taxon>Bacillales</taxon>
        <taxon>Bacillaceae</taxon>
        <taxon>Texcoconibacillus</taxon>
    </lineage>
</organism>
<dbReference type="CDD" id="cd00685">
    <property type="entry name" value="Trans_IPPS_HT"/>
    <property type="match status" value="1"/>
</dbReference>
<evidence type="ECO:0000313" key="12">
    <source>
        <dbReference type="EMBL" id="MBB5172892.1"/>
    </source>
</evidence>
<evidence type="ECO:0000256" key="10">
    <source>
        <dbReference type="ARBA" id="ARBA00070472"/>
    </source>
</evidence>
<proteinExistence type="inferred from homology"/>
<name>A0A840QND2_9BACI</name>
<evidence type="ECO:0000256" key="5">
    <source>
        <dbReference type="ARBA" id="ARBA00022842"/>
    </source>
</evidence>
<dbReference type="GO" id="GO:0008299">
    <property type="term" value="P:isoprenoid biosynthetic process"/>
    <property type="evidence" value="ECO:0007669"/>
    <property type="project" value="InterPro"/>
</dbReference>
<dbReference type="Gene3D" id="1.10.600.10">
    <property type="entry name" value="Farnesyl Diphosphate Synthase"/>
    <property type="match status" value="1"/>
</dbReference>
<dbReference type="GO" id="GO:0046872">
    <property type="term" value="F:metal ion binding"/>
    <property type="evidence" value="ECO:0007669"/>
    <property type="project" value="UniProtKB-KW"/>
</dbReference>
<dbReference type="PANTHER" id="PTHR12001:SF69">
    <property type="entry name" value="ALL TRANS-POLYPRENYL-DIPHOSPHATE SYNTHASE PDSS1"/>
    <property type="match status" value="1"/>
</dbReference>
<dbReference type="FunFam" id="1.10.600.10:FF:000014">
    <property type="entry name" value="Heptaprenyl diphosphate synthase component II"/>
    <property type="match status" value="1"/>
</dbReference>
<dbReference type="PROSITE" id="PS00444">
    <property type="entry name" value="POLYPRENYL_SYNTHASE_2"/>
    <property type="match status" value="1"/>
</dbReference>
<dbReference type="Pfam" id="PF00348">
    <property type="entry name" value="polyprenyl_synt"/>
    <property type="match status" value="1"/>
</dbReference>
<keyword evidence="4" id="KW-0479">Metal-binding</keyword>
<evidence type="ECO:0000256" key="8">
    <source>
        <dbReference type="ARBA" id="ARBA00065985"/>
    </source>
</evidence>
<dbReference type="NCBIfam" id="TIGR02748">
    <property type="entry name" value="GerC3_HepT"/>
    <property type="match status" value="1"/>
</dbReference>
<sequence length="323" mass="37057">MKLTEIYWHLRSDIGKIEQALEKTIEAEHPVLRDASTHLLKAGGKRIRPVFVLLSAQFGNYDLNRIQQIAVPLELIHMASLVHDDVIDDADLRRGKETVKAKWDNRVAMYSGDYIFARAIEMATYCEQSEVHLILANAMKEMSIGEVEQIRDQYNEEQDLRKYLRRIKRKTALLIAVSCQLGAVVAEAKPNVQKQLYWFGYYVGMAYQVTDDILDFIGTEKELGKPAGSDLQQGNLTLPALYGMRRDDTLKQWISEHFRHPYGNHLPIDDVIARVKQNGAIADSQKLARQYLQKAFLALEQLPNTRAKKSLRQIGEYIEKRNS</sequence>